<name>A0A917ZWP4_9ACTN</name>
<feature type="region of interest" description="Disordered" evidence="1">
    <location>
        <begin position="1"/>
        <end position="44"/>
    </location>
</feature>
<keyword evidence="3" id="KW-1185">Reference proteome</keyword>
<protein>
    <submittedName>
        <fullName evidence="2">Uncharacterized protein</fullName>
    </submittedName>
</protein>
<organism evidence="2 3">
    <name type="scientific">Wenjunlia tyrosinilytica</name>
    <dbReference type="NCBI Taxonomy" id="1544741"/>
    <lineage>
        <taxon>Bacteria</taxon>
        <taxon>Bacillati</taxon>
        <taxon>Actinomycetota</taxon>
        <taxon>Actinomycetes</taxon>
        <taxon>Kitasatosporales</taxon>
        <taxon>Streptomycetaceae</taxon>
        <taxon>Wenjunlia</taxon>
    </lineage>
</organism>
<comment type="caution">
    <text evidence="2">The sequence shown here is derived from an EMBL/GenBank/DDBJ whole genome shotgun (WGS) entry which is preliminary data.</text>
</comment>
<dbReference type="AlphaFoldDB" id="A0A917ZWP4"/>
<proteinExistence type="predicted"/>
<dbReference type="EMBL" id="BMMS01000028">
    <property type="protein sequence ID" value="GGO96226.1"/>
    <property type="molecule type" value="Genomic_DNA"/>
</dbReference>
<reference evidence="2" key="2">
    <citation type="submission" date="2020-09" db="EMBL/GenBank/DDBJ databases">
        <authorList>
            <person name="Sun Q."/>
            <person name="Zhou Y."/>
        </authorList>
    </citation>
    <scope>NUCLEOTIDE SEQUENCE</scope>
    <source>
        <strain evidence="2">CGMCC 4.7201</strain>
    </source>
</reference>
<feature type="compositionally biased region" description="Low complexity" evidence="1">
    <location>
        <begin position="17"/>
        <end position="34"/>
    </location>
</feature>
<accession>A0A917ZWP4</accession>
<gene>
    <name evidence="2" type="ORF">GCM10012280_55240</name>
</gene>
<evidence type="ECO:0000256" key="1">
    <source>
        <dbReference type="SAM" id="MobiDB-lite"/>
    </source>
</evidence>
<evidence type="ECO:0000313" key="2">
    <source>
        <dbReference type="EMBL" id="GGO96226.1"/>
    </source>
</evidence>
<reference evidence="2" key="1">
    <citation type="journal article" date="2014" name="Int. J. Syst. Evol. Microbiol.">
        <title>Complete genome sequence of Corynebacterium casei LMG S-19264T (=DSM 44701T), isolated from a smear-ripened cheese.</title>
        <authorList>
            <consortium name="US DOE Joint Genome Institute (JGI-PGF)"/>
            <person name="Walter F."/>
            <person name="Albersmeier A."/>
            <person name="Kalinowski J."/>
            <person name="Ruckert C."/>
        </authorList>
    </citation>
    <scope>NUCLEOTIDE SEQUENCE</scope>
    <source>
        <strain evidence="2">CGMCC 4.7201</strain>
    </source>
</reference>
<dbReference type="Proteomes" id="UP000641932">
    <property type="component" value="Unassembled WGS sequence"/>
</dbReference>
<evidence type="ECO:0000313" key="3">
    <source>
        <dbReference type="Proteomes" id="UP000641932"/>
    </source>
</evidence>
<sequence>MPSPPTRTVLGSPSINSGVVPPTPWTSSSSASGGRPPPADGVEVACGVDMVGGVDVVET</sequence>